<protein>
    <submittedName>
        <fullName evidence="1">Uncharacterized protein</fullName>
    </submittedName>
</protein>
<reference evidence="1 2" key="1">
    <citation type="submission" date="2016-10" db="EMBL/GenBank/DDBJ databases">
        <authorList>
            <person name="de Groot N.N."/>
        </authorList>
    </citation>
    <scope>NUCLEOTIDE SEQUENCE [LARGE SCALE GENOMIC DNA]</scope>
    <source>
        <strain evidence="1">1</strain>
    </source>
</reference>
<name>A0A1G5SEX1_9PROT</name>
<evidence type="ECO:0000313" key="2">
    <source>
        <dbReference type="Proteomes" id="UP000198729"/>
    </source>
</evidence>
<accession>A0A1G5SEX1</accession>
<dbReference type="Proteomes" id="UP000198729">
    <property type="component" value="Unassembled WGS sequence"/>
</dbReference>
<gene>
    <name evidence="1" type="ORF">NSMM_400234</name>
</gene>
<dbReference type="AlphaFoldDB" id="A0A1G5SEX1"/>
<organism evidence="1 2">
    <name type="scientific">Nitrosomonas mobilis</name>
    <dbReference type="NCBI Taxonomy" id="51642"/>
    <lineage>
        <taxon>Bacteria</taxon>
        <taxon>Pseudomonadati</taxon>
        <taxon>Pseudomonadota</taxon>
        <taxon>Betaproteobacteria</taxon>
        <taxon>Nitrosomonadales</taxon>
        <taxon>Nitrosomonadaceae</taxon>
        <taxon>Nitrosomonas</taxon>
    </lineage>
</organism>
<sequence length="48" mass="5328">MPILIHSMQSAEQAIMFVRGLTFKLRGTSRFGKKGALSYIILADFLAV</sequence>
<evidence type="ECO:0000313" key="1">
    <source>
        <dbReference type="EMBL" id="SCZ85756.1"/>
    </source>
</evidence>
<proteinExistence type="predicted"/>
<dbReference type="EMBL" id="FMWO01000048">
    <property type="protein sequence ID" value="SCZ85756.1"/>
    <property type="molecule type" value="Genomic_DNA"/>
</dbReference>
<keyword evidence="2" id="KW-1185">Reference proteome</keyword>